<reference evidence="1 2" key="1">
    <citation type="submission" date="2020-08" db="EMBL/GenBank/DDBJ databases">
        <title>Edaphobacter telluris sp. nov. and Acidobacterium dinghuensis sp. nov., two acidobacteria isolated from forest soil.</title>
        <authorList>
            <person name="Fu J."/>
            <person name="Qiu L."/>
        </authorList>
    </citation>
    <scope>NUCLEOTIDE SEQUENCE [LARGE SCALE GENOMIC DNA]</scope>
    <source>
        <strain evidence="1">4Y35</strain>
    </source>
</reference>
<dbReference type="KEGG" id="adin:H7849_05195"/>
<accession>A0A7G8BLD8</accession>
<sequence length="65" mass="7187">MRTTVALDDELIKKAQEYTGLKENSALLREALKALLEREAARRLADLGGAAPKMAHIPRRKTKTG</sequence>
<evidence type="ECO:0000313" key="1">
    <source>
        <dbReference type="EMBL" id="QNI33358.1"/>
    </source>
</evidence>
<evidence type="ECO:0000313" key="2">
    <source>
        <dbReference type="Proteomes" id="UP000515312"/>
    </source>
</evidence>
<protein>
    <submittedName>
        <fullName evidence="1">Type II toxin-antitoxin system VapB family antitoxin</fullName>
    </submittedName>
</protein>
<gene>
    <name evidence="1" type="ORF">H7849_05195</name>
</gene>
<dbReference type="Proteomes" id="UP000515312">
    <property type="component" value="Chromosome"/>
</dbReference>
<dbReference type="EMBL" id="CP060394">
    <property type="protein sequence ID" value="QNI33358.1"/>
    <property type="molecule type" value="Genomic_DNA"/>
</dbReference>
<proteinExistence type="predicted"/>
<organism evidence="1 2">
    <name type="scientific">Alloacidobacterium dinghuense</name>
    <dbReference type="NCBI Taxonomy" id="2763107"/>
    <lineage>
        <taxon>Bacteria</taxon>
        <taxon>Pseudomonadati</taxon>
        <taxon>Acidobacteriota</taxon>
        <taxon>Terriglobia</taxon>
        <taxon>Terriglobales</taxon>
        <taxon>Acidobacteriaceae</taxon>
        <taxon>Alloacidobacterium</taxon>
    </lineage>
</organism>
<name>A0A7G8BLD8_9BACT</name>
<dbReference type="RefSeq" id="WP_186744723.1">
    <property type="nucleotide sequence ID" value="NZ_CP060394.1"/>
</dbReference>
<dbReference type="AlphaFoldDB" id="A0A7G8BLD8"/>
<dbReference type="InterPro" id="IPR019239">
    <property type="entry name" value="VapB_antitoxin"/>
</dbReference>
<keyword evidence="2" id="KW-1185">Reference proteome</keyword>
<dbReference type="Pfam" id="PF09957">
    <property type="entry name" value="VapB_antitoxin"/>
    <property type="match status" value="1"/>
</dbReference>